<sequence length="124" mass="14093">MDGKIRQSRKSRSQRDRVRRRDPNGRDRPNQSPSSASEREPSPGKENTSHNGPNPKSQASAARNVRPPRRRRRESSSQEEDLIDGFAIASFSSMEALEVRSPLYEPDGKNPPHMSRIARRGFEL</sequence>
<reference evidence="1" key="1">
    <citation type="submission" date="2021-08" db="EMBL/GenBank/DDBJ databases">
        <title>The first chromosome-level gecko genome reveals the dynamic sex chromosomes of Neotropical dwarf geckos (Sphaerodactylidae: Sphaerodactylus).</title>
        <authorList>
            <person name="Pinto B.J."/>
            <person name="Keating S.E."/>
            <person name="Gamble T."/>
        </authorList>
    </citation>
    <scope>NUCLEOTIDE SEQUENCE</scope>
    <source>
        <strain evidence="1">TG3544</strain>
    </source>
</reference>
<keyword evidence="2" id="KW-1185">Reference proteome</keyword>
<proteinExistence type="predicted"/>
<evidence type="ECO:0000313" key="2">
    <source>
        <dbReference type="Proteomes" id="UP000827872"/>
    </source>
</evidence>
<name>A0ACB8G0D4_9SAUR</name>
<gene>
    <name evidence="1" type="ORF">K3G42_016951</name>
</gene>
<protein>
    <submittedName>
        <fullName evidence="1">Uncharacterized protein</fullName>
    </submittedName>
</protein>
<evidence type="ECO:0000313" key="1">
    <source>
        <dbReference type="EMBL" id="KAH8012368.1"/>
    </source>
</evidence>
<dbReference type="Proteomes" id="UP000827872">
    <property type="component" value="Linkage Group LG13"/>
</dbReference>
<comment type="caution">
    <text evidence="1">The sequence shown here is derived from an EMBL/GenBank/DDBJ whole genome shotgun (WGS) entry which is preliminary data.</text>
</comment>
<dbReference type="EMBL" id="CM037626">
    <property type="protein sequence ID" value="KAH8012368.1"/>
    <property type="molecule type" value="Genomic_DNA"/>
</dbReference>
<accession>A0ACB8G0D4</accession>
<organism evidence="1 2">
    <name type="scientific">Sphaerodactylus townsendi</name>
    <dbReference type="NCBI Taxonomy" id="933632"/>
    <lineage>
        <taxon>Eukaryota</taxon>
        <taxon>Metazoa</taxon>
        <taxon>Chordata</taxon>
        <taxon>Craniata</taxon>
        <taxon>Vertebrata</taxon>
        <taxon>Euteleostomi</taxon>
        <taxon>Lepidosauria</taxon>
        <taxon>Squamata</taxon>
        <taxon>Bifurcata</taxon>
        <taxon>Gekkota</taxon>
        <taxon>Sphaerodactylidae</taxon>
        <taxon>Sphaerodactylus</taxon>
    </lineage>
</organism>